<comment type="caution">
    <text evidence="1">The sequence shown here is derived from an EMBL/GenBank/DDBJ whole genome shotgun (WGS) entry which is preliminary data.</text>
</comment>
<protein>
    <submittedName>
        <fullName evidence="1">Uncharacterized protein</fullName>
    </submittedName>
</protein>
<gene>
    <name evidence="1" type="ORF">ABMA27_009910</name>
</gene>
<proteinExistence type="predicted"/>
<dbReference type="EMBL" id="JBEUOH010000025">
    <property type="protein sequence ID" value="KAL0860539.1"/>
    <property type="molecule type" value="Genomic_DNA"/>
</dbReference>
<organism evidence="1 2">
    <name type="scientific">Loxostege sticticalis</name>
    <name type="common">Beet webworm moth</name>
    <dbReference type="NCBI Taxonomy" id="481309"/>
    <lineage>
        <taxon>Eukaryota</taxon>
        <taxon>Metazoa</taxon>
        <taxon>Ecdysozoa</taxon>
        <taxon>Arthropoda</taxon>
        <taxon>Hexapoda</taxon>
        <taxon>Insecta</taxon>
        <taxon>Pterygota</taxon>
        <taxon>Neoptera</taxon>
        <taxon>Endopterygota</taxon>
        <taxon>Lepidoptera</taxon>
        <taxon>Glossata</taxon>
        <taxon>Ditrysia</taxon>
        <taxon>Pyraloidea</taxon>
        <taxon>Crambidae</taxon>
        <taxon>Pyraustinae</taxon>
        <taxon>Loxostege</taxon>
    </lineage>
</organism>
<evidence type="ECO:0000313" key="2">
    <source>
        <dbReference type="Proteomes" id="UP001549920"/>
    </source>
</evidence>
<sequence length="1162" mass="137942">MEHLTLSGDTLGERQRHYNQLLKKQLDNYPHQVVPWISYNDNDIDNFMKIDIACHNRDINYILKVLRCKDMLYVTRVIKQCRWLIIDNEYSNIITPKYLHKELFPYMMSKAKSKLILHIRLHLKDEKRVKDFYNYFKQFDLSSALKWLPQCPLEYALDEVSKHASDIRPPILKRLYKRSFLFLQIIAYAINDYRREHFMEAALFLLRNHTEEYLDISDSTYWSEVPHLKIKFLKIIMKVCPQRILDNFSHYISKIDHPTFIKYIEKESIKPFLLNCFKEDKLRYQFSHEILCHYLIRLPFDDRLDVLKAYRSNKTQNINCKGPDGLNLLFSAIEGNASFNSSNVFRWYQCMPFVISFRELTKNIRTELKSDVRHSMFGILLICAGSNSDEIFTLLKYYHDNHINEPFKFKINFLNDFLSVVKAYKFDTEMWTILDNLFCSMEVYMNSNLKVKKCIQTIIVYKTIHDEPIPEIVETKFIFETLIYYKNKLNVEEGEKLFNYLLENQVRQFENAIENVSNENVFREIIIYLENIMKLVADWNKHIESNSYILDKIKECIKIKIYNSWKTDLSSLYNTNKSLQTHLVDDSLSLNACEKVLLNALKYNQSLFKTYRHEVESLRYDDTKSLGKLLSKLKIYWPDCLAKDWAEDYLNHLNQIGQQKVVIKSLAALLSQEDFLNIAKLHIPEEKKIIWSETNELDYSLRKYFAMNIHKVRPLPAPKIVLWFAKGDYLKFAVPSLSATLANVSKVDKETYIPELVNVPVSLQKHGIRMAFAKLEVEKLVPIFETIWKSTTNCSIRTLLFISTHRILCKEKRQSRVLKLWKFLSGFVEILSNSENEIIYKKLNRIEEVPQIIRGEYCMKAYLYFKKLPENLAQEYTLNMLRHHSKEMIEILDDKFIEDEILESLDFFPSKPREIVDLLAMYLLSSQDKETEIKKYERLFKPLIDNAEYNSSQNFGELTDFLYSGLKYYVLSSNGIIPLSIYRSLLNHYYREKNTLPGEYVALTTWELKHILIEIIDRLGYRDVSQTKGNIDIFTTVAPKFGKACLKQLQKDIKTYFSSIYMLFEHALANVFNSFRLETAHQLHVFKNMLKDQYTVESYYLVQKMLPSYVISSDKQLKMEIEEILCTHPSEEFQMLCRYHYPDQVHGRQMSSKRWSDTCILM</sequence>
<evidence type="ECO:0000313" key="1">
    <source>
        <dbReference type="EMBL" id="KAL0860539.1"/>
    </source>
</evidence>
<name>A0ABR3H6X6_LOXSC</name>
<dbReference type="Proteomes" id="UP001549920">
    <property type="component" value="Unassembled WGS sequence"/>
</dbReference>
<accession>A0ABR3H6X6</accession>
<keyword evidence="2" id="KW-1185">Reference proteome</keyword>
<reference evidence="1 2" key="1">
    <citation type="submission" date="2024-06" db="EMBL/GenBank/DDBJ databases">
        <title>A chromosome-level genome assembly of beet webworm, Loxostege sticticalis.</title>
        <authorList>
            <person name="Zhang Y."/>
        </authorList>
    </citation>
    <scope>NUCLEOTIDE SEQUENCE [LARGE SCALE GENOMIC DNA]</scope>
    <source>
        <strain evidence="1">AQ026</strain>
        <tissue evidence="1">Whole body</tissue>
    </source>
</reference>